<dbReference type="GO" id="GO:0016810">
    <property type="term" value="F:hydrolase activity, acting on carbon-nitrogen (but not peptide) bonds"/>
    <property type="evidence" value="ECO:0007669"/>
    <property type="project" value="InterPro"/>
</dbReference>
<evidence type="ECO:0000313" key="3">
    <source>
        <dbReference type="Proteomes" id="UP000568380"/>
    </source>
</evidence>
<dbReference type="InterPro" id="IPR032466">
    <property type="entry name" value="Metal_Hydrolase"/>
</dbReference>
<organism evidence="2 3">
    <name type="scientific">Nonomuraea endophytica</name>
    <dbReference type="NCBI Taxonomy" id="714136"/>
    <lineage>
        <taxon>Bacteria</taxon>
        <taxon>Bacillati</taxon>
        <taxon>Actinomycetota</taxon>
        <taxon>Actinomycetes</taxon>
        <taxon>Streptosporangiales</taxon>
        <taxon>Streptosporangiaceae</taxon>
        <taxon>Nonomuraea</taxon>
    </lineage>
</organism>
<dbReference type="RefSeq" id="WP_184968371.1">
    <property type="nucleotide sequence ID" value="NZ_JACHIN010000010.1"/>
</dbReference>
<feature type="domain" description="Amidohydrolase 3" evidence="1">
    <location>
        <begin position="97"/>
        <end position="440"/>
    </location>
</feature>
<reference evidence="2 3" key="1">
    <citation type="submission" date="2020-08" db="EMBL/GenBank/DDBJ databases">
        <title>Genomic Encyclopedia of Type Strains, Phase IV (KMG-IV): sequencing the most valuable type-strain genomes for metagenomic binning, comparative biology and taxonomic classification.</title>
        <authorList>
            <person name="Goeker M."/>
        </authorList>
    </citation>
    <scope>NUCLEOTIDE SEQUENCE [LARGE SCALE GENOMIC DNA]</scope>
    <source>
        <strain evidence="2 3">DSM 45385</strain>
    </source>
</reference>
<dbReference type="Proteomes" id="UP000568380">
    <property type="component" value="Unassembled WGS sequence"/>
</dbReference>
<evidence type="ECO:0000259" key="1">
    <source>
        <dbReference type="Pfam" id="PF07969"/>
    </source>
</evidence>
<dbReference type="SUPFAM" id="SSF51556">
    <property type="entry name" value="Metallo-dependent hydrolases"/>
    <property type="match status" value="1"/>
</dbReference>
<dbReference type="PANTHER" id="PTHR22642:SF2">
    <property type="entry name" value="PROTEIN LONG AFTER FAR-RED 3"/>
    <property type="match status" value="1"/>
</dbReference>
<comment type="caution">
    <text evidence="2">The sequence shown here is derived from an EMBL/GenBank/DDBJ whole genome shotgun (WGS) entry which is preliminary data.</text>
</comment>
<sequence length="442" mass="46099">MLRNGSRPAGTVLTGGVVHTLDQEDRVVEALAVRGRLIARAGSAREVAPLIGPDTRVIDLRGRSVLPGINDSHLHGVWLGAMWPDLLMEQLAEGEHEGAPVRLENERQRRAAILRTGRLLASLGVTSYTEPGLGPGEDAGRTGCFGSAALHDYAQLAADGRLTARVTALMLFGQLDGPSTLTALREGLRAFRPPAEVPGWLRVAGVKIFADGIPPMGTAWTDQPYTHGGHGGLLVEGPSPEARAAALTEMIAAAHAAGYQVGVHATGGRAVRTAVEAMRAAAARDGRDRRHYIIHGDLVVPETLTAMADAGIGLNTQPGIAVATGDMLAAALGQEALAGAWPLRDALSAGVRLCLSSDAPVLTPDWRVGVAQAGLPMDEALRAYTVVPAWQDGALAWKGTLEAGKVADLCVLGGDLRTIDPSALPEVPIALTMVDGRVVHQA</sequence>
<evidence type="ECO:0000313" key="2">
    <source>
        <dbReference type="EMBL" id="MBB5081201.1"/>
    </source>
</evidence>
<dbReference type="Gene3D" id="3.20.20.140">
    <property type="entry name" value="Metal-dependent hydrolases"/>
    <property type="match status" value="1"/>
</dbReference>
<gene>
    <name evidence="2" type="ORF">HNR40_006696</name>
</gene>
<protein>
    <recommendedName>
        <fullName evidence="1">Amidohydrolase 3 domain-containing protein</fullName>
    </recommendedName>
</protein>
<dbReference type="Pfam" id="PF07969">
    <property type="entry name" value="Amidohydro_3"/>
    <property type="match status" value="1"/>
</dbReference>
<dbReference type="EMBL" id="JACHIN010000010">
    <property type="protein sequence ID" value="MBB5081201.1"/>
    <property type="molecule type" value="Genomic_DNA"/>
</dbReference>
<proteinExistence type="predicted"/>
<accession>A0A7W8A9S9</accession>
<dbReference type="PANTHER" id="PTHR22642">
    <property type="entry name" value="IMIDAZOLONEPROPIONASE"/>
    <property type="match status" value="1"/>
</dbReference>
<dbReference type="SUPFAM" id="SSF51338">
    <property type="entry name" value="Composite domain of metallo-dependent hydrolases"/>
    <property type="match status" value="1"/>
</dbReference>
<dbReference type="AlphaFoldDB" id="A0A7W8A9S9"/>
<dbReference type="Gene3D" id="2.30.40.10">
    <property type="entry name" value="Urease, subunit C, domain 1"/>
    <property type="match status" value="2"/>
</dbReference>
<dbReference type="InterPro" id="IPR013108">
    <property type="entry name" value="Amidohydro_3"/>
</dbReference>
<name>A0A7W8A9S9_9ACTN</name>
<keyword evidence="3" id="KW-1185">Reference proteome</keyword>
<dbReference type="InterPro" id="IPR011059">
    <property type="entry name" value="Metal-dep_hydrolase_composite"/>
</dbReference>